<evidence type="ECO:0000256" key="7">
    <source>
        <dbReference type="ARBA" id="ARBA00022824"/>
    </source>
</evidence>
<evidence type="ECO:0000256" key="9">
    <source>
        <dbReference type="ARBA" id="ARBA00023004"/>
    </source>
</evidence>
<dbReference type="AlphaFoldDB" id="A0A8E2AJC0"/>
<reference evidence="16 17" key="1">
    <citation type="submission" date="2016-07" db="EMBL/GenBank/DDBJ databases">
        <title>Draft genome of the white-rot fungus Obba rivulosa 3A-2.</title>
        <authorList>
            <consortium name="DOE Joint Genome Institute"/>
            <person name="Miettinen O."/>
            <person name="Riley R."/>
            <person name="Acob R."/>
            <person name="Barry K."/>
            <person name="Cullen D."/>
            <person name="De Vries R."/>
            <person name="Hainaut M."/>
            <person name="Hatakka A."/>
            <person name="Henrissat B."/>
            <person name="Hilden K."/>
            <person name="Kuo R."/>
            <person name="Labutti K."/>
            <person name="Lipzen A."/>
            <person name="Makela M.R."/>
            <person name="Sandor L."/>
            <person name="Spatafora J.W."/>
            <person name="Grigoriev I.V."/>
            <person name="Hibbett D.S."/>
        </authorList>
    </citation>
    <scope>NUCLEOTIDE SEQUENCE [LARGE SCALE GENOMIC DNA]</scope>
    <source>
        <strain evidence="16 17">3A-2</strain>
    </source>
</reference>
<dbReference type="PANTHER" id="PTHR24304:SF2">
    <property type="entry name" value="24-HYDROXYCHOLESTEROL 7-ALPHA-HYDROXYLASE"/>
    <property type="match status" value="1"/>
</dbReference>
<evidence type="ECO:0000256" key="5">
    <source>
        <dbReference type="ARBA" id="ARBA00022617"/>
    </source>
</evidence>
<proteinExistence type="inferred from homology"/>
<dbReference type="GO" id="GO:0005789">
    <property type="term" value="C:endoplasmic reticulum membrane"/>
    <property type="evidence" value="ECO:0007669"/>
    <property type="project" value="UniProtKB-SubCell"/>
</dbReference>
<keyword evidence="17" id="KW-1185">Reference proteome</keyword>
<dbReference type="PIRSF" id="PIRSF000047">
    <property type="entry name" value="Cytochrome_CYPVIIA1"/>
    <property type="match status" value="1"/>
</dbReference>
<comment type="subcellular location">
    <subcellularLocation>
        <location evidence="2 12">Endoplasmic reticulum membrane</location>
    </subcellularLocation>
</comment>
<dbReference type="GO" id="GO:0016705">
    <property type="term" value="F:oxidoreductase activity, acting on paired donors, with incorporation or reduction of molecular oxygen"/>
    <property type="evidence" value="ECO:0007669"/>
    <property type="project" value="InterPro"/>
</dbReference>
<evidence type="ECO:0000313" key="16">
    <source>
        <dbReference type="EMBL" id="OCH85566.1"/>
    </source>
</evidence>
<dbReference type="PANTHER" id="PTHR24304">
    <property type="entry name" value="CYTOCHROME P450 FAMILY 7"/>
    <property type="match status" value="1"/>
</dbReference>
<comment type="pathway">
    <text evidence="3">Lipid metabolism; bile acid biosynthesis.</text>
</comment>
<keyword evidence="15" id="KW-1133">Transmembrane helix</keyword>
<evidence type="ECO:0000256" key="4">
    <source>
        <dbReference type="ARBA" id="ARBA00010617"/>
    </source>
</evidence>
<feature type="binding site" evidence="14">
    <location>
        <position position="286"/>
    </location>
    <ligand>
        <name>substrate</name>
    </ligand>
</feature>
<feature type="transmembrane region" description="Helical" evidence="15">
    <location>
        <begin position="12"/>
        <end position="32"/>
    </location>
</feature>
<dbReference type="Gene3D" id="1.10.630.10">
    <property type="entry name" value="Cytochrome P450"/>
    <property type="match status" value="1"/>
</dbReference>
<evidence type="ECO:0000256" key="3">
    <source>
        <dbReference type="ARBA" id="ARBA00004860"/>
    </source>
</evidence>
<dbReference type="InterPro" id="IPR050529">
    <property type="entry name" value="CYP450_sterol_14alpha_dmase"/>
</dbReference>
<name>A0A8E2AJC0_9APHY</name>
<keyword evidence="15" id="KW-0812">Transmembrane</keyword>
<protein>
    <submittedName>
        <fullName evidence="16">Cytochrome P450</fullName>
    </submittedName>
</protein>
<accession>A0A8E2AJC0</accession>
<evidence type="ECO:0000256" key="15">
    <source>
        <dbReference type="SAM" id="Phobius"/>
    </source>
</evidence>
<dbReference type="GO" id="GO:0020037">
    <property type="term" value="F:heme binding"/>
    <property type="evidence" value="ECO:0007669"/>
    <property type="project" value="InterPro"/>
</dbReference>
<dbReference type="InterPro" id="IPR024204">
    <property type="entry name" value="Cyt_P450_CYP7A1-type"/>
</dbReference>
<sequence length="499" mass="55723">MDALPEPLTGYYGLLFAFLLLAIGVLVVYTNYRSSGLHRPPRLPYWIPWLGSAIEIGKDPDTFFERTIQKLGPVFRLKTVGRDMIYVASPTLIQSIFRDTKHYDFAEIRLQMNAIFLIPKYALPPDMVAHYFPAHHRVLAPNSVPDMLKHYTRQAHHFVTEAIASHSGRKIPLADFIVPAAYNATAKALFGHSFPADKTFDGFKRFDAAFPLMVADAPGFMFAKARRAWANVIDVLESYVEELERTEDIDVPPLARLTLDTKQQAGWDAGIAASVMAGDLWASQANGLWAAYWVLVFMLLEPHGLAPLVAEIDRARASWTSSHADKSLDAETFHEFMMDSVKALPLLTSAVQESLRISSSVMPIRRVVEPVELGGYQLQKDDTVLCVTRSVHLDDEIHPDAASFRMDRYCEGQKFTKDGKPVPNHSMPFGGGVSICEGRHFVMGELKALIALILTYATVELADESVVRPQFDWSRLGSGIMQPRGDINVVIGKRKFTTS</sequence>
<evidence type="ECO:0000256" key="13">
    <source>
        <dbReference type="PIRSR" id="PIRSR000047-1"/>
    </source>
</evidence>
<dbReference type="OrthoDB" id="3366823at2759"/>
<evidence type="ECO:0000256" key="12">
    <source>
        <dbReference type="PIRNR" id="PIRNR000047"/>
    </source>
</evidence>
<keyword evidence="10" id="KW-0443">Lipid metabolism</keyword>
<evidence type="ECO:0000313" key="17">
    <source>
        <dbReference type="Proteomes" id="UP000250043"/>
    </source>
</evidence>
<dbReference type="InterPro" id="IPR001128">
    <property type="entry name" value="Cyt_P450"/>
</dbReference>
<keyword evidence="6 12" id="KW-0479">Metal-binding</keyword>
<dbReference type="PRINTS" id="PR00465">
    <property type="entry name" value="EP450IV"/>
</dbReference>
<evidence type="ECO:0000256" key="10">
    <source>
        <dbReference type="ARBA" id="ARBA00023098"/>
    </source>
</evidence>
<keyword evidence="7 12" id="KW-0256">Endoplasmic reticulum</keyword>
<evidence type="ECO:0000256" key="8">
    <source>
        <dbReference type="ARBA" id="ARBA00023002"/>
    </source>
</evidence>
<gene>
    <name evidence="16" type="ORF">OBBRIDRAFT_739712</name>
</gene>
<dbReference type="GO" id="GO:0006629">
    <property type="term" value="P:lipid metabolic process"/>
    <property type="evidence" value="ECO:0007669"/>
    <property type="project" value="UniProtKB-KW"/>
</dbReference>
<comment type="cofactor">
    <cofactor evidence="1 12 13">
        <name>heme</name>
        <dbReference type="ChEBI" id="CHEBI:30413"/>
    </cofactor>
</comment>
<keyword evidence="9 12" id="KW-0408">Iron</keyword>
<dbReference type="Proteomes" id="UP000250043">
    <property type="component" value="Unassembled WGS sequence"/>
</dbReference>
<evidence type="ECO:0000256" key="14">
    <source>
        <dbReference type="PIRSR" id="PIRSR000047-2"/>
    </source>
</evidence>
<dbReference type="InterPro" id="IPR036396">
    <property type="entry name" value="Cyt_P450_sf"/>
</dbReference>
<dbReference type="GO" id="GO:0008395">
    <property type="term" value="F:steroid hydroxylase activity"/>
    <property type="evidence" value="ECO:0007669"/>
    <property type="project" value="TreeGrafter"/>
</dbReference>
<dbReference type="EMBL" id="KV722576">
    <property type="protein sequence ID" value="OCH85566.1"/>
    <property type="molecule type" value="Genomic_DNA"/>
</dbReference>
<evidence type="ECO:0000256" key="6">
    <source>
        <dbReference type="ARBA" id="ARBA00022723"/>
    </source>
</evidence>
<dbReference type="InterPro" id="IPR002403">
    <property type="entry name" value="Cyt_P450_E_grp-IV"/>
</dbReference>
<keyword evidence="11 12" id="KW-0472">Membrane</keyword>
<comment type="similarity">
    <text evidence="4 12">Belongs to the cytochrome P450 family.</text>
</comment>
<evidence type="ECO:0000256" key="2">
    <source>
        <dbReference type="ARBA" id="ARBA00004586"/>
    </source>
</evidence>
<evidence type="ECO:0000256" key="11">
    <source>
        <dbReference type="ARBA" id="ARBA00023136"/>
    </source>
</evidence>
<dbReference type="SUPFAM" id="SSF48264">
    <property type="entry name" value="Cytochrome P450"/>
    <property type="match status" value="1"/>
</dbReference>
<keyword evidence="5 12" id="KW-0349">Heme</keyword>
<organism evidence="16 17">
    <name type="scientific">Obba rivulosa</name>
    <dbReference type="NCBI Taxonomy" id="1052685"/>
    <lineage>
        <taxon>Eukaryota</taxon>
        <taxon>Fungi</taxon>
        <taxon>Dikarya</taxon>
        <taxon>Basidiomycota</taxon>
        <taxon>Agaricomycotina</taxon>
        <taxon>Agaricomycetes</taxon>
        <taxon>Polyporales</taxon>
        <taxon>Gelatoporiaceae</taxon>
        <taxon>Obba</taxon>
    </lineage>
</organism>
<dbReference type="Pfam" id="PF00067">
    <property type="entry name" value="p450"/>
    <property type="match status" value="1"/>
</dbReference>
<keyword evidence="8" id="KW-0560">Oxidoreductase</keyword>
<dbReference type="GO" id="GO:0005506">
    <property type="term" value="F:iron ion binding"/>
    <property type="evidence" value="ECO:0007669"/>
    <property type="project" value="InterPro"/>
</dbReference>
<evidence type="ECO:0000256" key="1">
    <source>
        <dbReference type="ARBA" id="ARBA00001971"/>
    </source>
</evidence>
<feature type="binding site" description="axial binding residue" evidence="13">
    <location>
        <position position="436"/>
    </location>
    <ligand>
        <name>heme</name>
        <dbReference type="ChEBI" id="CHEBI:30413"/>
    </ligand>
    <ligandPart>
        <name>Fe</name>
        <dbReference type="ChEBI" id="CHEBI:18248"/>
    </ligandPart>
</feature>